<organism evidence="1 2">
    <name type="scientific">Albugo candida</name>
    <dbReference type="NCBI Taxonomy" id="65357"/>
    <lineage>
        <taxon>Eukaryota</taxon>
        <taxon>Sar</taxon>
        <taxon>Stramenopiles</taxon>
        <taxon>Oomycota</taxon>
        <taxon>Peronosporomycetes</taxon>
        <taxon>Albuginales</taxon>
        <taxon>Albuginaceae</taxon>
        <taxon>Albugo</taxon>
    </lineage>
</organism>
<protein>
    <submittedName>
        <fullName evidence="1">Uncharacterized protein</fullName>
    </submittedName>
</protein>
<dbReference type="AlphaFoldDB" id="A0A024FWU2"/>
<accession>A0A024FWU2</accession>
<name>A0A024FWU2_9STRA</name>
<dbReference type="InParanoid" id="A0A024FWU2"/>
<proteinExistence type="predicted"/>
<dbReference type="Proteomes" id="UP000053237">
    <property type="component" value="Unassembled WGS sequence"/>
</dbReference>
<keyword evidence="2" id="KW-1185">Reference proteome</keyword>
<reference evidence="1 2" key="1">
    <citation type="submission" date="2012-05" db="EMBL/GenBank/DDBJ databases">
        <title>Recombination and specialization in a pathogen metapopulation.</title>
        <authorList>
            <person name="Gardiner A."/>
            <person name="Kemen E."/>
            <person name="Schultz-Larsen T."/>
            <person name="MacLean D."/>
            <person name="Van Oosterhout C."/>
            <person name="Jones J.D.G."/>
        </authorList>
    </citation>
    <scope>NUCLEOTIDE SEQUENCE [LARGE SCALE GENOMIC DNA]</scope>
    <source>
        <strain evidence="1 2">Ac Nc2</strain>
    </source>
</reference>
<gene>
    <name evidence="1" type="ORF">BN9_129660</name>
</gene>
<evidence type="ECO:0000313" key="1">
    <source>
        <dbReference type="EMBL" id="CCI11471.1"/>
    </source>
</evidence>
<comment type="caution">
    <text evidence="1">The sequence shown here is derived from an EMBL/GenBank/DDBJ whole genome shotgun (WGS) entry which is preliminary data.</text>
</comment>
<dbReference type="EMBL" id="CAIX01001072">
    <property type="protein sequence ID" value="CCI11471.1"/>
    <property type="molecule type" value="Genomic_DNA"/>
</dbReference>
<evidence type="ECO:0000313" key="2">
    <source>
        <dbReference type="Proteomes" id="UP000053237"/>
    </source>
</evidence>
<sequence>MFMRYSVKLSPSRYGLSGIHITALKSRELGSNTSDAVTPKSREAHLTPKLCTLDFSSKDAASYLLTNGLESEAFSSGGFTSSLFTLQLPQHNNATIRMMVIANQAT</sequence>